<dbReference type="InterPro" id="IPR048503">
    <property type="entry name" value="NamZ_C"/>
</dbReference>
<dbReference type="InterPro" id="IPR048502">
    <property type="entry name" value="NamZ_N"/>
</dbReference>
<dbReference type="Pfam" id="PF20732">
    <property type="entry name" value="NamZ_C"/>
    <property type="match status" value="1"/>
</dbReference>
<dbReference type="PANTHER" id="PTHR42915">
    <property type="entry name" value="HYPOTHETICAL 460 KDA PROTEIN IN FEUA-SIGW INTERGENIC REGION [PRECURSOR]"/>
    <property type="match status" value="1"/>
</dbReference>
<comment type="caution">
    <text evidence="4">The sequence shown here is derived from an EMBL/GenBank/DDBJ whole genome shotgun (WGS) entry which is preliminary data.</text>
</comment>
<organism evidence="4 5">
    <name type="scientific">Adhaeribacter terreus</name>
    <dbReference type="NCBI Taxonomy" id="529703"/>
    <lineage>
        <taxon>Bacteria</taxon>
        <taxon>Pseudomonadati</taxon>
        <taxon>Bacteroidota</taxon>
        <taxon>Cytophagia</taxon>
        <taxon>Cytophagales</taxon>
        <taxon>Hymenobacteraceae</taxon>
        <taxon>Adhaeribacter</taxon>
    </lineage>
</organism>
<feature type="region of interest" description="Disordered" evidence="1">
    <location>
        <begin position="22"/>
        <end position="59"/>
    </location>
</feature>
<evidence type="ECO:0000259" key="2">
    <source>
        <dbReference type="Pfam" id="PF07075"/>
    </source>
</evidence>
<name>A0ABW0EFF4_9BACT</name>
<evidence type="ECO:0000256" key="1">
    <source>
        <dbReference type="SAM" id="MobiDB-lite"/>
    </source>
</evidence>
<dbReference type="Gene3D" id="3.40.50.12170">
    <property type="entry name" value="Uncharacterised protein PF07075, DUF1343"/>
    <property type="match status" value="1"/>
</dbReference>
<dbReference type="RefSeq" id="WP_378018288.1">
    <property type="nucleotide sequence ID" value="NZ_JBHSKT010000010.1"/>
</dbReference>
<feature type="compositionally biased region" description="Polar residues" evidence="1">
    <location>
        <begin position="45"/>
        <end position="59"/>
    </location>
</feature>
<dbReference type="Pfam" id="PF07075">
    <property type="entry name" value="NamZ_N"/>
    <property type="match status" value="1"/>
</dbReference>
<evidence type="ECO:0000313" key="4">
    <source>
        <dbReference type="EMBL" id="MFC5271930.1"/>
    </source>
</evidence>
<gene>
    <name evidence="4" type="ORF">ACFPIB_15035</name>
</gene>
<keyword evidence="5" id="KW-1185">Reference proteome</keyword>
<dbReference type="Proteomes" id="UP001596161">
    <property type="component" value="Unassembled WGS sequence"/>
</dbReference>
<dbReference type="PIRSF" id="PIRSF016719">
    <property type="entry name" value="UCP016719"/>
    <property type="match status" value="1"/>
</dbReference>
<reference evidence="5" key="1">
    <citation type="journal article" date="2019" name="Int. J. Syst. Evol. Microbiol.">
        <title>The Global Catalogue of Microorganisms (GCM) 10K type strain sequencing project: providing services to taxonomists for standard genome sequencing and annotation.</title>
        <authorList>
            <consortium name="The Broad Institute Genomics Platform"/>
            <consortium name="The Broad Institute Genome Sequencing Center for Infectious Disease"/>
            <person name="Wu L."/>
            <person name="Ma J."/>
        </authorList>
    </citation>
    <scope>NUCLEOTIDE SEQUENCE [LARGE SCALE GENOMIC DNA]</scope>
    <source>
        <strain evidence="5">KACC 12602</strain>
    </source>
</reference>
<dbReference type="Gene3D" id="3.90.1150.140">
    <property type="match status" value="1"/>
</dbReference>
<dbReference type="InterPro" id="IPR008302">
    <property type="entry name" value="NamZ"/>
</dbReference>
<dbReference type="PANTHER" id="PTHR42915:SF1">
    <property type="entry name" value="PEPTIDOGLYCAN BETA-N-ACETYLMURAMIDASE NAMZ"/>
    <property type="match status" value="1"/>
</dbReference>
<proteinExistence type="predicted"/>
<evidence type="ECO:0000259" key="3">
    <source>
        <dbReference type="Pfam" id="PF20732"/>
    </source>
</evidence>
<dbReference type="EMBL" id="JBHSKT010000010">
    <property type="protein sequence ID" value="MFC5271930.1"/>
    <property type="molecule type" value="Genomic_DNA"/>
</dbReference>
<feature type="compositionally biased region" description="Polar residues" evidence="1">
    <location>
        <begin position="22"/>
        <end position="32"/>
    </location>
</feature>
<feature type="domain" description="Peptidoglycan beta-N-acetylmuramidase NamZ N-terminal" evidence="2">
    <location>
        <begin position="76"/>
        <end position="274"/>
    </location>
</feature>
<sequence length="417" mass="46721">MFQPLIVLLSVFLLGLPSCQKSTPNNSETVGISTPKPEENDRVSGQKTTENATQNNLKTGAEQTEKYLPLLRGKKIALVVNQTSLIKNTHLVDSLLAHKIQIVKIFAPEHGFRGEADAGAHIKNETDAKTGLPLVSLYGKNKKPTAEQLKDIDLILFDIQDVGVRFYTYISTLHYIMEAAAENNKTVLVLDRPNPNGDYVDGPVLEKTHVSFVGMHEIPLVHGLTVAELAKMLNGEKWLEGGKQCKLEIVPVKNYTHKTVYELPVKPSPNLPNYQSIRLYPSLGLFEGTNVSAGRGTDKPFQILGSPFYKDTTFSFIPKSIPGATNPPHLNVKCYGKDLSQIKAPNFTLSYLIDFYKNSRQQEKFFNSFLTKLAGTEQLRKQIEAGLSEEAIRKTWQPALNRYKVTRKKYLLYPDFE</sequence>
<feature type="domain" description="Peptidoglycan beta-N-acetylmuramidase NamZ C-terminal" evidence="3">
    <location>
        <begin position="279"/>
        <end position="413"/>
    </location>
</feature>
<evidence type="ECO:0000313" key="5">
    <source>
        <dbReference type="Proteomes" id="UP001596161"/>
    </source>
</evidence>
<protein>
    <submittedName>
        <fullName evidence="4">Exo-beta-N-acetylmuramidase NamZ domain-containing protein</fullName>
    </submittedName>
</protein>
<accession>A0ABW0EFF4</accession>